<reference evidence="3" key="1">
    <citation type="submission" date="2012-07" db="EMBL/GenBank/DDBJ databases">
        <title>Genome of the Chinese tree shrew, a rising model animal genetically related to primates.</title>
        <authorList>
            <person name="Zhang G."/>
            <person name="Fan Y."/>
            <person name="Yao Y."/>
            <person name="Huang Z."/>
        </authorList>
    </citation>
    <scope>NUCLEOTIDE SEQUENCE [LARGE SCALE GENOMIC DNA]</scope>
</reference>
<feature type="region of interest" description="Disordered" evidence="1">
    <location>
        <begin position="58"/>
        <end position="87"/>
    </location>
</feature>
<dbReference type="EMBL" id="KB320879">
    <property type="protein sequence ID" value="ELW61396.1"/>
    <property type="molecule type" value="Genomic_DNA"/>
</dbReference>
<keyword evidence="3" id="KW-1185">Reference proteome</keyword>
<evidence type="ECO:0000313" key="2">
    <source>
        <dbReference type="EMBL" id="ELW61396.1"/>
    </source>
</evidence>
<feature type="compositionally biased region" description="Basic and acidic residues" evidence="1">
    <location>
        <begin position="114"/>
        <end position="125"/>
    </location>
</feature>
<feature type="region of interest" description="Disordered" evidence="1">
    <location>
        <begin position="185"/>
        <end position="209"/>
    </location>
</feature>
<reference evidence="3" key="2">
    <citation type="journal article" date="2013" name="Nat. Commun.">
        <title>Genome of the Chinese tree shrew.</title>
        <authorList>
            <person name="Fan Y."/>
            <person name="Huang Z.Y."/>
            <person name="Cao C.C."/>
            <person name="Chen C.S."/>
            <person name="Chen Y.X."/>
            <person name="Fan D.D."/>
            <person name="He J."/>
            <person name="Hou H.L."/>
            <person name="Hu L."/>
            <person name="Hu X.T."/>
            <person name="Jiang X.T."/>
            <person name="Lai R."/>
            <person name="Lang Y.S."/>
            <person name="Liang B."/>
            <person name="Liao S.G."/>
            <person name="Mu D."/>
            <person name="Ma Y.Y."/>
            <person name="Niu Y.Y."/>
            <person name="Sun X.Q."/>
            <person name="Xia J.Q."/>
            <person name="Xiao J."/>
            <person name="Xiong Z.Q."/>
            <person name="Xu L."/>
            <person name="Yang L."/>
            <person name="Zhang Y."/>
            <person name="Zhao W."/>
            <person name="Zhao X.D."/>
            <person name="Zheng Y.T."/>
            <person name="Zhou J.M."/>
            <person name="Zhu Y.B."/>
            <person name="Zhang G.J."/>
            <person name="Wang J."/>
            <person name="Yao Y.G."/>
        </authorList>
    </citation>
    <scope>NUCLEOTIDE SEQUENCE [LARGE SCALE GENOMIC DNA]</scope>
</reference>
<dbReference type="AlphaFoldDB" id="L9KF90"/>
<feature type="compositionally biased region" description="Polar residues" evidence="1">
    <location>
        <begin position="72"/>
        <end position="87"/>
    </location>
</feature>
<gene>
    <name evidence="2" type="ORF">TREES_T100010058</name>
</gene>
<evidence type="ECO:0000256" key="1">
    <source>
        <dbReference type="SAM" id="MobiDB-lite"/>
    </source>
</evidence>
<evidence type="ECO:0000313" key="3">
    <source>
        <dbReference type="Proteomes" id="UP000011518"/>
    </source>
</evidence>
<organism evidence="2 3">
    <name type="scientific">Tupaia chinensis</name>
    <name type="common">Chinese tree shrew</name>
    <name type="synonym">Tupaia belangeri chinensis</name>
    <dbReference type="NCBI Taxonomy" id="246437"/>
    <lineage>
        <taxon>Eukaryota</taxon>
        <taxon>Metazoa</taxon>
        <taxon>Chordata</taxon>
        <taxon>Craniata</taxon>
        <taxon>Vertebrata</taxon>
        <taxon>Euteleostomi</taxon>
        <taxon>Mammalia</taxon>
        <taxon>Eutheria</taxon>
        <taxon>Euarchontoglires</taxon>
        <taxon>Scandentia</taxon>
        <taxon>Tupaiidae</taxon>
        <taxon>Tupaia</taxon>
    </lineage>
</organism>
<feature type="region of interest" description="Disordered" evidence="1">
    <location>
        <begin position="114"/>
        <end position="166"/>
    </location>
</feature>
<dbReference type="InParanoid" id="L9KF90"/>
<protein>
    <submittedName>
        <fullName evidence="2">Uncharacterized protein</fullName>
    </submittedName>
</protein>
<feature type="compositionally biased region" description="Polar residues" evidence="1">
    <location>
        <begin position="153"/>
        <end position="166"/>
    </location>
</feature>
<sequence length="209" mass="22896">MTASRFSGRIALSSYVDAGAHIPLLGPWNGEESLEVLSSRGLAASLSSNLEAALEHTSVEPRNLPSHLQGKSVLTSEPTSVSRSNSDGSWRIYEAAGKPWNSVTVARTLAERLGRSEQSQEKREIVSTQRISGRKATRETEDGSHEQGGKRNAPSNRFNHQASCNAERQPRNAWFILDGHEDSAVLSSGSAESWTEDPERVRPHQDRPL</sequence>
<feature type="compositionally biased region" description="Basic and acidic residues" evidence="1">
    <location>
        <begin position="136"/>
        <end position="149"/>
    </location>
</feature>
<proteinExistence type="predicted"/>
<feature type="compositionally biased region" description="Basic and acidic residues" evidence="1">
    <location>
        <begin position="197"/>
        <end position="209"/>
    </location>
</feature>
<name>L9KF90_TUPCH</name>
<dbReference type="Proteomes" id="UP000011518">
    <property type="component" value="Unassembled WGS sequence"/>
</dbReference>
<accession>L9KF90</accession>